<evidence type="ECO:0000313" key="2">
    <source>
        <dbReference type="EMBL" id="MBK6973209.1"/>
    </source>
</evidence>
<feature type="domain" description="Peptidase S24/S26A/S26B/S26C" evidence="1">
    <location>
        <begin position="141"/>
        <end position="224"/>
    </location>
</feature>
<evidence type="ECO:0000313" key="3">
    <source>
        <dbReference type="Proteomes" id="UP000807785"/>
    </source>
</evidence>
<organism evidence="2 3">
    <name type="scientific">Candidatus Methylophosphatis roskildensis</name>
    <dbReference type="NCBI Taxonomy" id="2899263"/>
    <lineage>
        <taxon>Bacteria</taxon>
        <taxon>Pseudomonadati</taxon>
        <taxon>Pseudomonadota</taxon>
        <taxon>Betaproteobacteria</taxon>
        <taxon>Nitrosomonadales</taxon>
        <taxon>Sterolibacteriaceae</taxon>
        <taxon>Candidatus Methylophosphatis</taxon>
    </lineage>
</organism>
<dbReference type="InterPro" id="IPR036286">
    <property type="entry name" value="LexA/Signal_pep-like_sf"/>
</dbReference>
<dbReference type="SUPFAM" id="SSF51306">
    <property type="entry name" value="LexA/Signal peptidase"/>
    <property type="match status" value="1"/>
</dbReference>
<accession>A0A9D7HLN8</accession>
<dbReference type="AlphaFoldDB" id="A0A9D7HLN8"/>
<dbReference type="Proteomes" id="UP000807785">
    <property type="component" value="Unassembled WGS sequence"/>
</dbReference>
<comment type="caution">
    <text evidence="2">The sequence shown here is derived from an EMBL/GenBank/DDBJ whole genome shotgun (WGS) entry which is preliminary data.</text>
</comment>
<protein>
    <submittedName>
        <fullName evidence="2">S24 family peptidase</fullName>
    </submittedName>
</protein>
<dbReference type="CDD" id="cd06529">
    <property type="entry name" value="S24_LexA-like"/>
    <property type="match status" value="1"/>
</dbReference>
<dbReference type="InterPro" id="IPR039418">
    <property type="entry name" value="LexA-like"/>
</dbReference>
<dbReference type="Gene3D" id="2.10.109.10">
    <property type="entry name" value="Umud Fragment, subunit A"/>
    <property type="match status" value="1"/>
</dbReference>
<sequence length="242" mass="27047">MTRRNPKRELGGIRAARADLRNRFQRARFEAEKSAIREELIPGFRDRLLATIRTLQDLRASDFDEQLYVDYLSLVTGTAPQTARRWIDPAEPGLPDLVSFTTLCKVVASDPNWMLGLTKTRLPAARSDADWLHELVLDISQVAGKLTGMRVVGNEMEPEVRSGDWVLVDSSDRTWGRHGMYMLDYKGNPTLRTVGTKIGAGFVLSCSNDAHGEALIKDEAHAKSLGIQLLGRVLMKISLTRT</sequence>
<reference evidence="3" key="1">
    <citation type="journal article" date="2021" name="Nat. Commun.">
        <title>Connecting structure to function with the recovery of over 1000 high-quality metagenome-assembled genomes from activated sludge using long-read sequencing.</title>
        <authorList>
            <person name="Singleton C.M."/>
            <person name="Petriglieri F."/>
            <person name="Kristensen J.M."/>
            <person name="Kirkegaard R.H."/>
            <person name="Michaelsen T.Y."/>
            <person name="Andersen M.H."/>
            <person name="Kondrotaite Z."/>
            <person name="Karst S.M."/>
            <person name="Dueholm M.S."/>
            <person name="Nielsen P.H."/>
            <person name="Albertsen M."/>
        </authorList>
    </citation>
    <scope>NUCLEOTIDE SEQUENCE [LARGE SCALE GENOMIC DNA]</scope>
</reference>
<name>A0A9D7HLN8_9PROT</name>
<dbReference type="InterPro" id="IPR015927">
    <property type="entry name" value="Peptidase_S24_S26A/B/C"/>
</dbReference>
<gene>
    <name evidence="2" type="ORF">IPH26_09755</name>
</gene>
<dbReference type="Pfam" id="PF00717">
    <property type="entry name" value="Peptidase_S24"/>
    <property type="match status" value="1"/>
</dbReference>
<dbReference type="EMBL" id="JADJEV010000003">
    <property type="protein sequence ID" value="MBK6973209.1"/>
    <property type="molecule type" value="Genomic_DNA"/>
</dbReference>
<proteinExistence type="predicted"/>
<evidence type="ECO:0000259" key="1">
    <source>
        <dbReference type="Pfam" id="PF00717"/>
    </source>
</evidence>